<dbReference type="SUPFAM" id="SSF46689">
    <property type="entry name" value="Homeodomain-like"/>
    <property type="match status" value="1"/>
</dbReference>
<dbReference type="InterPro" id="IPR041485">
    <property type="entry name" value="TetR_C_36"/>
</dbReference>
<comment type="caution">
    <text evidence="2">The sequence shown here is derived from an EMBL/GenBank/DDBJ whole genome shotgun (WGS) entry which is preliminary data.</text>
</comment>
<name>A0A840PDD2_9ACTN</name>
<dbReference type="Pfam" id="PF18598">
    <property type="entry name" value="TetR_C_36"/>
    <property type="match status" value="1"/>
</dbReference>
<dbReference type="EMBL" id="JACHGN010000016">
    <property type="protein sequence ID" value="MBB5136999.1"/>
    <property type="molecule type" value="Genomic_DNA"/>
</dbReference>
<protein>
    <submittedName>
        <fullName evidence="2">AcrR family transcriptional regulator</fullName>
    </submittedName>
</protein>
<dbReference type="AlphaFoldDB" id="A0A840PDD2"/>
<dbReference type="Proteomes" id="UP000578449">
    <property type="component" value="Unassembled WGS sequence"/>
</dbReference>
<evidence type="ECO:0000313" key="2">
    <source>
        <dbReference type="EMBL" id="MBB5136999.1"/>
    </source>
</evidence>
<feature type="domain" description="QsdR TetR regulatory C-terminal" evidence="1">
    <location>
        <begin position="90"/>
        <end position="194"/>
    </location>
</feature>
<dbReference type="InterPro" id="IPR036271">
    <property type="entry name" value="Tet_transcr_reg_TetR-rel_C_sf"/>
</dbReference>
<gene>
    <name evidence="2" type="ORF">HNP84_006751</name>
</gene>
<evidence type="ECO:0000259" key="1">
    <source>
        <dbReference type="Pfam" id="PF18598"/>
    </source>
</evidence>
<dbReference type="InterPro" id="IPR009057">
    <property type="entry name" value="Homeodomain-like_sf"/>
</dbReference>
<dbReference type="Gene3D" id="1.10.357.10">
    <property type="entry name" value="Tetracycline Repressor, domain 2"/>
    <property type="match status" value="1"/>
</dbReference>
<reference evidence="2 3" key="1">
    <citation type="submission" date="2020-08" db="EMBL/GenBank/DDBJ databases">
        <title>Genomic Encyclopedia of Type Strains, Phase IV (KMG-IV): sequencing the most valuable type-strain genomes for metagenomic binning, comparative biology and taxonomic classification.</title>
        <authorList>
            <person name="Goeker M."/>
        </authorList>
    </citation>
    <scope>NUCLEOTIDE SEQUENCE [LARGE SCALE GENOMIC DNA]</scope>
    <source>
        <strain evidence="2 3">DSM 45615</strain>
    </source>
</reference>
<proteinExistence type="predicted"/>
<organism evidence="2 3">
    <name type="scientific">Thermocatellispora tengchongensis</name>
    <dbReference type="NCBI Taxonomy" id="1073253"/>
    <lineage>
        <taxon>Bacteria</taxon>
        <taxon>Bacillati</taxon>
        <taxon>Actinomycetota</taxon>
        <taxon>Actinomycetes</taxon>
        <taxon>Streptosporangiales</taxon>
        <taxon>Streptosporangiaceae</taxon>
        <taxon>Thermocatellispora</taxon>
    </lineage>
</organism>
<keyword evidence="3" id="KW-1185">Reference proteome</keyword>
<evidence type="ECO:0000313" key="3">
    <source>
        <dbReference type="Proteomes" id="UP000578449"/>
    </source>
</evidence>
<sequence>MSTPLQRHLSGAAPARPGPLDVLREAQRMFQAGERVDMQTLAATLGVDRTTVYRWVGSRERLLVEVLWRLMSKTVARLREPTAAGARPTAAEVIVGATHAAMTNAGMRRFLQQEGDLALKLLTTKAGEFQHRLIELVADVVEADRRDGLLRSPLPAEELPYVLVRIMESYVYLGLITGEEPDTARAAQVIRVLLPS</sequence>
<dbReference type="SUPFAM" id="SSF48498">
    <property type="entry name" value="Tetracyclin repressor-like, C-terminal domain"/>
    <property type="match status" value="1"/>
</dbReference>
<accession>A0A840PDD2</accession>
<dbReference type="RefSeq" id="WP_221337056.1">
    <property type="nucleotide sequence ID" value="NZ_BAABIX010000021.1"/>
</dbReference>